<evidence type="ECO:0000256" key="1">
    <source>
        <dbReference type="ARBA" id="ARBA00004651"/>
    </source>
</evidence>
<gene>
    <name evidence="7" type="ORF">H9L09_00595</name>
</gene>
<reference evidence="7 8" key="1">
    <citation type="submission" date="2020-08" db="EMBL/GenBank/DDBJ databases">
        <title>Genome sequence of Nocardioides mesophilus KACC 16243T.</title>
        <authorList>
            <person name="Hyun D.-W."/>
            <person name="Bae J.-W."/>
        </authorList>
    </citation>
    <scope>NUCLEOTIDE SEQUENCE [LARGE SCALE GENOMIC DNA]</scope>
    <source>
        <strain evidence="7 8">KACC 16243</strain>
    </source>
</reference>
<dbReference type="KEGG" id="nmes:H9L09_00595"/>
<keyword evidence="3 6" id="KW-0812">Transmembrane</keyword>
<dbReference type="PANTHER" id="PTHR30250">
    <property type="entry name" value="PST FAMILY PREDICTED COLANIC ACID TRANSPORTER"/>
    <property type="match status" value="1"/>
</dbReference>
<dbReference type="AlphaFoldDB" id="A0A7G9RGL5"/>
<name>A0A7G9RGL5_9ACTN</name>
<feature type="transmembrane region" description="Helical" evidence="6">
    <location>
        <begin position="212"/>
        <end position="231"/>
    </location>
</feature>
<dbReference type="Pfam" id="PF01943">
    <property type="entry name" value="Polysacc_synt"/>
    <property type="match status" value="1"/>
</dbReference>
<feature type="transmembrane region" description="Helical" evidence="6">
    <location>
        <begin position="155"/>
        <end position="176"/>
    </location>
</feature>
<feature type="transmembrane region" description="Helical" evidence="6">
    <location>
        <begin position="273"/>
        <end position="295"/>
    </location>
</feature>
<proteinExistence type="predicted"/>
<feature type="transmembrane region" description="Helical" evidence="6">
    <location>
        <begin position="315"/>
        <end position="336"/>
    </location>
</feature>
<accession>A0A7G9RGL5</accession>
<evidence type="ECO:0000256" key="3">
    <source>
        <dbReference type="ARBA" id="ARBA00022692"/>
    </source>
</evidence>
<dbReference type="PANTHER" id="PTHR30250:SF11">
    <property type="entry name" value="O-ANTIGEN TRANSPORTER-RELATED"/>
    <property type="match status" value="1"/>
</dbReference>
<sequence length="402" mass="42584">MAVMNVTTYLFTILAARVLGPVEYGALAAVMGVLLVLNVLSLGLQATGARRVSAVPGDMAQIEHEVLRTTYVCAGALGLVALLATPLVSHVLNLDSWATAALIAVTVVPLTVMGGQAGVLQGERRWKPLAAIYVAFGVSRLVLGLIAFAVEADTFGALLGVAIGAFAPVAVGWWALRHPGRRAEHDRTRALLPAPYLAPGGVLRETFHNSHALLAFFALSNVDVLIARSTLDGHQAGLYAGGLILTKAVLFLPQFVVVIVFPSMASSQSARRMNLLALGMVLAMGLTTVVGTAVLSGLTVTFVGGPEYSELQHRLWLFALLGTVLAMLQVMVYNIVARQRQRAVFVMWAALVVLLIVAPLMDTVDQLVVCVLTIDTALFVVLLAQAGIRTKPAAEVTMPVRE</sequence>
<feature type="transmembrane region" description="Helical" evidence="6">
    <location>
        <begin position="343"/>
        <end position="360"/>
    </location>
</feature>
<comment type="subcellular location">
    <subcellularLocation>
        <location evidence="1">Cell membrane</location>
        <topology evidence="1">Multi-pass membrane protein</topology>
    </subcellularLocation>
</comment>
<evidence type="ECO:0000256" key="6">
    <source>
        <dbReference type="SAM" id="Phobius"/>
    </source>
</evidence>
<evidence type="ECO:0000313" key="7">
    <source>
        <dbReference type="EMBL" id="QNN54740.1"/>
    </source>
</evidence>
<feature type="transmembrane region" description="Helical" evidence="6">
    <location>
        <begin position="24"/>
        <end position="44"/>
    </location>
</feature>
<dbReference type="Proteomes" id="UP000515947">
    <property type="component" value="Chromosome"/>
</dbReference>
<feature type="transmembrane region" description="Helical" evidence="6">
    <location>
        <begin position="97"/>
        <end position="117"/>
    </location>
</feature>
<evidence type="ECO:0000256" key="2">
    <source>
        <dbReference type="ARBA" id="ARBA00022475"/>
    </source>
</evidence>
<evidence type="ECO:0000256" key="5">
    <source>
        <dbReference type="ARBA" id="ARBA00023136"/>
    </source>
</evidence>
<evidence type="ECO:0000313" key="8">
    <source>
        <dbReference type="Proteomes" id="UP000515947"/>
    </source>
</evidence>
<feature type="transmembrane region" description="Helical" evidence="6">
    <location>
        <begin position="65"/>
        <end position="85"/>
    </location>
</feature>
<protein>
    <submittedName>
        <fullName evidence="7">Oligosaccharide flippase family protein</fullName>
    </submittedName>
</protein>
<organism evidence="7 8">
    <name type="scientific">Nocardioides mesophilus</name>
    <dbReference type="NCBI Taxonomy" id="433659"/>
    <lineage>
        <taxon>Bacteria</taxon>
        <taxon>Bacillati</taxon>
        <taxon>Actinomycetota</taxon>
        <taxon>Actinomycetes</taxon>
        <taxon>Propionibacteriales</taxon>
        <taxon>Nocardioidaceae</taxon>
        <taxon>Nocardioides</taxon>
    </lineage>
</organism>
<feature type="transmembrane region" description="Helical" evidence="6">
    <location>
        <begin position="237"/>
        <end position="261"/>
    </location>
</feature>
<dbReference type="EMBL" id="CP060713">
    <property type="protein sequence ID" value="QNN54740.1"/>
    <property type="molecule type" value="Genomic_DNA"/>
</dbReference>
<evidence type="ECO:0000256" key="4">
    <source>
        <dbReference type="ARBA" id="ARBA00022989"/>
    </source>
</evidence>
<keyword evidence="2" id="KW-1003">Cell membrane</keyword>
<dbReference type="InterPro" id="IPR002797">
    <property type="entry name" value="Polysacc_synth"/>
</dbReference>
<keyword evidence="8" id="KW-1185">Reference proteome</keyword>
<keyword evidence="5 6" id="KW-0472">Membrane</keyword>
<feature type="transmembrane region" description="Helical" evidence="6">
    <location>
        <begin position="129"/>
        <end position="149"/>
    </location>
</feature>
<dbReference type="InterPro" id="IPR050833">
    <property type="entry name" value="Poly_Biosynth_Transport"/>
</dbReference>
<feature type="transmembrane region" description="Helical" evidence="6">
    <location>
        <begin position="366"/>
        <end position="384"/>
    </location>
</feature>
<dbReference type="GO" id="GO:0005886">
    <property type="term" value="C:plasma membrane"/>
    <property type="evidence" value="ECO:0007669"/>
    <property type="project" value="UniProtKB-SubCell"/>
</dbReference>
<keyword evidence="4 6" id="KW-1133">Transmembrane helix</keyword>